<evidence type="ECO:0000256" key="1">
    <source>
        <dbReference type="SAM" id="SignalP"/>
    </source>
</evidence>
<sequence length="37" mass="3980">MTKVILLAVIGCCLLFSPSLAQALRSLPDSNDDFDLV</sequence>
<evidence type="ECO:0000313" key="3">
    <source>
        <dbReference type="Proteomes" id="UP000199391"/>
    </source>
</evidence>
<dbReference type="Proteomes" id="UP000199391">
    <property type="component" value="Unassembled WGS sequence"/>
</dbReference>
<organism evidence="2 3">
    <name type="scientific">Pseudoduganella namucuonensis</name>
    <dbReference type="NCBI Taxonomy" id="1035707"/>
    <lineage>
        <taxon>Bacteria</taxon>
        <taxon>Pseudomonadati</taxon>
        <taxon>Pseudomonadota</taxon>
        <taxon>Betaproteobacteria</taxon>
        <taxon>Burkholderiales</taxon>
        <taxon>Oxalobacteraceae</taxon>
        <taxon>Telluria group</taxon>
        <taxon>Pseudoduganella</taxon>
    </lineage>
</organism>
<dbReference type="EMBL" id="FPBO01000022">
    <property type="protein sequence ID" value="SFV04052.1"/>
    <property type="molecule type" value="Genomic_DNA"/>
</dbReference>
<protein>
    <submittedName>
        <fullName evidence="2">Uncharacterized protein</fullName>
    </submittedName>
</protein>
<keyword evidence="3" id="KW-1185">Reference proteome</keyword>
<dbReference type="STRING" id="1035707.SAMN05216552_1022105"/>
<accession>A0A1I7L2P1</accession>
<feature type="chain" id="PRO_5011533670" evidence="1">
    <location>
        <begin position="22"/>
        <end position="37"/>
    </location>
</feature>
<dbReference type="AlphaFoldDB" id="A0A1I7L2P1"/>
<reference evidence="3" key="1">
    <citation type="submission" date="2016-10" db="EMBL/GenBank/DDBJ databases">
        <authorList>
            <person name="Varghese N."/>
            <person name="Submissions S."/>
        </authorList>
    </citation>
    <scope>NUCLEOTIDE SEQUENCE [LARGE SCALE GENOMIC DNA]</scope>
    <source>
        <strain evidence="3">CGMCC 1.11014</strain>
    </source>
</reference>
<gene>
    <name evidence="2" type="ORF">SAMN05216552_1022105</name>
</gene>
<proteinExistence type="predicted"/>
<feature type="signal peptide" evidence="1">
    <location>
        <begin position="1"/>
        <end position="21"/>
    </location>
</feature>
<keyword evidence="1" id="KW-0732">Signal</keyword>
<evidence type="ECO:0000313" key="2">
    <source>
        <dbReference type="EMBL" id="SFV04052.1"/>
    </source>
</evidence>
<name>A0A1I7L2P1_9BURK</name>